<dbReference type="Proteomes" id="UP000647587">
    <property type="component" value="Unassembled WGS sequence"/>
</dbReference>
<organism evidence="2 3">
    <name type="scientific">Deinococcus malanensis</name>
    <dbReference type="NCBI Taxonomy" id="1706855"/>
    <lineage>
        <taxon>Bacteria</taxon>
        <taxon>Thermotogati</taxon>
        <taxon>Deinococcota</taxon>
        <taxon>Deinococci</taxon>
        <taxon>Deinococcales</taxon>
        <taxon>Deinococcaceae</taxon>
        <taxon>Deinococcus</taxon>
    </lineage>
</organism>
<sequence length="61" mass="6684">MTDPGDLATTDSNDPERADLPAAKTERLNPGIGEDEKDTVLRQHEKDQGKLNSQNPDPLDL</sequence>
<reference evidence="3" key="1">
    <citation type="journal article" date="2019" name="Int. J. Syst. Evol. Microbiol.">
        <title>The Global Catalogue of Microorganisms (GCM) 10K type strain sequencing project: providing services to taxonomists for standard genome sequencing and annotation.</title>
        <authorList>
            <consortium name="The Broad Institute Genomics Platform"/>
            <consortium name="The Broad Institute Genome Sequencing Center for Infectious Disease"/>
            <person name="Wu L."/>
            <person name="Ma J."/>
        </authorList>
    </citation>
    <scope>NUCLEOTIDE SEQUENCE [LARGE SCALE GENOMIC DNA]</scope>
    <source>
        <strain evidence="3">JCM 30331</strain>
    </source>
</reference>
<feature type="compositionally biased region" description="Basic and acidic residues" evidence="1">
    <location>
        <begin position="14"/>
        <end position="27"/>
    </location>
</feature>
<feature type="compositionally biased region" description="Polar residues" evidence="1">
    <location>
        <begin position="50"/>
        <end position="61"/>
    </location>
</feature>
<proteinExistence type="predicted"/>
<accession>A0ABQ2ES18</accession>
<comment type="caution">
    <text evidence="2">The sequence shown here is derived from an EMBL/GenBank/DDBJ whole genome shotgun (WGS) entry which is preliminary data.</text>
</comment>
<dbReference type="RefSeq" id="WP_189005920.1">
    <property type="nucleotide sequence ID" value="NZ_BMPP01000005.1"/>
</dbReference>
<dbReference type="EMBL" id="BMPP01000005">
    <property type="protein sequence ID" value="GGK21967.1"/>
    <property type="molecule type" value="Genomic_DNA"/>
</dbReference>
<protein>
    <submittedName>
        <fullName evidence="2">Uncharacterized protein</fullName>
    </submittedName>
</protein>
<evidence type="ECO:0000313" key="2">
    <source>
        <dbReference type="EMBL" id="GGK21967.1"/>
    </source>
</evidence>
<keyword evidence="3" id="KW-1185">Reference proteome</keyword>
<feature type="region of interest" description="Disordered" evidence="1">
    <location>
        <begin position="1"/>
        <end position="61"/>
    </location>
</feature>
<evidence type="ECO:0000313" key="3">
    <source>
        <dbReference type="Proteomes" id="UP000647587"/>
    </source>
</evidence>
<gene>
    <name evidence="2" type="ORF">GCM10008955_14330</name>
</gene>
<name>A0ABQ2ES18_9DEIO</name>
<evidence type="ECO:0000256" key="1">
    <source>
        <dbReference type="SAM" id="MobiDB-lite"/>
    </source>
</evidence>
<feature type="compositionally biased region" description="Basic and acidic residues" evidence="1">
    <location>
        <begin position="38"/>
        <end position="49"/>
    </location>
</feature>